<dbReference type="PANTHER" id="PTHR48434:SF1">
    <property type="entry name" value="(RAPE) HYPOTHETICAL PROTEIN"/>
    <property type="match status" value="1"/>
</dbReference>
<dbReference type="Proteomes" id="UP001374535">
    <property type="component" value="Chromosome 4"/>
</dbReference>
<name>A0AAQ3NRP5_VIGMU</name>
<gene>
    <name evidence="1" type="ORF">V8G54_011694</name>
</gene>
<dbReference type="AlphaFoldDB" id="A0AAQ3NRP5"/>
<reference evidence="1 2" key="1">
    <citation type="journal article" date="2023" name="Life. Sci Alliance">
        <title>Evolutionary insights into 3D genome organization and epigenetic landscape of Vigna mungo.</title>
        <authorList>
            <person name="Junaid A."/>
            <person name="Singh B."/>
            <person name="Bhatia S."/>
        </authorList>
    </citation>
    <scope>NUCLEOTIDE SEQUENCE [LARGE SCALE GENOMIC DNA]</scope>
    <source>
        <strain evidence="1">Urdbean</strain>
    </source>
</reference>
<protein>
    <submittedName>
        <fullName evidence="1">Uncharacterized protein</fullName>
    </submittedName>
</protein>
<evidence type="ECO:0000313" key="1">
    <source>
        <dbReference type="EMBL" id="WVZ14128.1"/>
    </source>
</evidence>
<accession>A0AAQ3NRP5</accession>
<organism evidence="1 2">
    <name type="scientific">Vigna mungo</name>
    <name type="common">Black gram</name>
    <name type="synonym">Phaseolus mungo</name>
    <dbReference type="NCBI Taxonomy" id="3915"/>
    <lineage>
        <taxon>Eukaryota</taxon>
        <taxon>Viridiplantae</taxon>
        <taxon>Streptophyta</taxon>
        <taxon>Embryophyta</taxon>
        <taxon>Tracheophyta</taxon>
        <taxon>Spermatophyta</taxon>
        <taxon>Magnoliopsida</taxon>
        <taxon>eudicotyledons</taxon>
        <taxon>Gunneridae</taxon>
        <taxon>Pentapetalae</taxon>
        <taxon>rosids</taxon>
        <taxon>fabids</taxon>
        <taxon>Fabales</taxon>
        <taxon>Fabaceae</taxon>
        <taxon>Papilionoideae</taxon>
        <taxon>50 kb inversion clade</taxon>
        <taxon>NPAAA clade</taxon>
        <taxon>indigoferoid/millettioid clade</taxon>
        <taxon>Phaseoleae</taxon>
        <taxon>Vigna</taxon>
    </lineage>
</organism>
<evidence type="ECO:0000313" key="2">
    <source>
        <dbReference type="Proteomes" id="UP001374535"/>
    </source>
</evidence>
<dbReference type="EMBL" id="CP144697">
    <property type="protein sequence ID" value="WVZ14128.1"/>
    <property type="molecule type" value="Genomic_DNA"/>
</dbReference>
<sequence length="130" mass="15526">MKAWSKAFYVHPGNHSWFIWFRRGISLKFPKWLIKWFSKFGPLPSIFPSQVAEVSSYFREKTSFESGYRLISFVATQSITWIVAWEYIIESAYENVDIKSLSRRFKLKWWNKFNSSLISKKKHLSMASQL</sequence>
<proteinExistence type="predicted"/>
<dbReference type="PANTHER" id="PTHR48434">
    <property type="entry name" value="(RAPE) HYPOTHETICAL PROTEIN"/>
    <property type="match status" value="1"/>
</dbReference>
<keyword evidence="2" id="KW-1185">Reference proteome</keyword>